<dbReference type="SUPFAM" id="SSF81631">
    <property type="entry name" value="PAP/OAS1 substrate-binding domain"/>
    <property type="match status" value="1"/>
</dbReference>
<reference evidence="2 3" key="1">
    <citation type="submission" date="2020-08" db="EMBL/GenBank/DDBJ databases">
        <title>Plant Genome Project.</title>
        <authorList>
            <person name="Zhang R.-G."/>
        </authorList>
    </citation>
    <scope>NUCLEOTIDE SEQUENCE [LARGE SCALE GENOMIC DNA]</scope>
    <source>
        <strain evidence="2">WSP0</strain>
        <tissue evidence="2">Leaf</tissue>
    </source>
</reference>
<name>A0AAV6HQC7_9ERIC</name>
<dbReference type="InterPro" id="IPR058920">
    <property type="entry name" value="PAP-OAS1-bd-rel"/>
</dbReference>
<dbReference type="EMBL" id="JACTNZ010000013">
    <property type="protein sequence ID" value="KAG5515000.1"/>
    <property type="molecule type" value="Genomic_DNA"/>
</dbReference>
<organism evidence="2 3">
    <name type="scientific">Rhododendron griersonianum</name>
    <dbReference type="NCBI Taxonomy" id="479676"/>
    <lineage>
        <taxon>Eukaryota</taxon>
        <taxon>Viridiplantae</taxon>
        <taxon>Streptophyta</taxon>
        <taxon>Embryophyta</taxon>
        <taxon>Tracheophyta</taxon>
        <taxon>Spermatophyta</taxon>
        <taxon>Magnoliopsida</taxon>
        <taxon>eudicotyledons</taxon>
        <taxon>Gunneridae</taxon>
        <taxon>Pentapetalae</taxon>
        <taxon>asterids</taxon>
        <taxon>Ericales</taxon>
        <taxon>Ericaceae</taxon>
        <taxon>Ericoideae</taxon>
        <taxon>Rhodoreae</taxon>
        <taxon>Rhododendron</taxon>
    </lineage>
</organism>
<protein>
    <recommendedName>
        <fullName evidence="1">PAP/OAS1 substrate-binding-related domain-containing protein</fullName>
    </recommendedName>
</protein>
<dbReference type="Proteomes" id="UP000823749">
    <property type="component" value="Chromosome 13"/>
</dbReference>
<keyword evidence="3" id="KW-1185">Reference proteome</keyword>
<dbReference type="InterPro" id="IPR058921">
    <property type="entry name" value="PAP/OAS1-rel"/>
</dbReference>
<evidence type="ECO:0000313" key="3">
    <source>
        <dbReference type="Proteomes" id="UP000823749"/>
    </source>
</evidence>
<dbReference type="Gene3D" id="3.30.460.10">
    <property type="entry name" value="Beta Polymerase, domain 2"/>
    <property type="match status" value="1"/>
</dbReference>
<dbReference type="InterPro" id="IPR043519">
    <property type="entry name" value="NT_sf"/>
</dbReference>
<feature type="domain" description="PAP/OAS1 substrate-binding-related" evidence="1">
    <location>
        <begin position="276"/>
        <end position="338"/>
    </location>
</feature>
<dbReference type="Gene3D" id="1.10.1410.10">
    <property type="match status" value="1"/>
</dbReference>
<accession>A0AAV6HQC7</accession>
<evidence type="ECO:0000313" key="2">
    <source>
        <dbReference type="EMBL" id="KAG5515000.1"/>
    </source>
</evidence>
<comment type="caution">
    <text evidence="2">The sequence shown here is derived from an EMBL/GenBank/DDBJ whole genome shotgun (WGS) entry which is preliminary data.</text>
</comment>
<proteinExistence type="predicted"/>
<dbReference type="AlphaFoldDB" id="A0AAV6HQC7"/>
<gene>
    <name evidence="2" type="ORF">RHGRI_036139</name>
</gene>
<dbReference type="PANTHER" id="PTHR45979:SF28">
    <property type="entry name" value="POLY(A) RNA POLYMERASE CID14-LIKE"/>
    <property type="match status" value="1"/>
</dbReference>
<evidence type="ECO:0000259" key="1">
    <source>
        <dbReference type="Pfam" id="PF26180"/>
    </source>
</evidence>
<sequence>MGDLRVCSRPPTGVVATEDRLRPVSLLSSLPPPPPLRACSSPDPSVIEEDRWAVAEETAREVIGCVHPTLDSEEKRKDVIDYVQRLIRLWNIFTRVFPYGSVPLKTFLPHGDIDLTALSSPTVEETLAHDVLAVLQEEEQNENAEYEVKLVKCIVHNIEIDISFNQLGGLCTLCFLEQVDRLVGKDHLFKRSIILVKAWCYYESRILGAHHGLISTYALETLVLYIFHLFHRSLNGPLAVLYRFLDYFSKFDWDNYCISLQGPVRKSSLPEIIVPSWGLETNVRAFPQKFLNVIDPLKENNNLGRSVSRENYEVYGKYEKISLQFMKKILLQKSDSVDGHL</sequence>
<dbReference type="SUPFAM" id="SSF81301">
    <property type="entry name" value="Nucleotidyltransferase"/>
    <property type="match status" value="1"/>
</dbReference>
<dbReference type="Pfam" id="PF26180">
    <property type="entry name" value="PAP-OAS1"/>
    <property type="match status" value="2"/>
</dbReference>
<feature type="domain" description="PAP/OAS1 substrate-binding-related" evidence="1">
    <location>
        <begin position="183"/>
        <end position="274"/>
    </location>
</feature>
<dbReference type="PANTHER" id="PTHR45979">
    <property type="entry name" value="PAP/OAS1 SUBSTRATE-BINDING DOMAIN SUPERFAMILY"/>
    <property type="match status" value="1"/>
</dbReference>